<name>A0A1I8BEY0_MELHA</name>
<proteinExistence type="predicted"/>
<evidence type="ECO:0000313" key="2">
    <source>
        <dbReference type="Proteomes" id="UP000095281"/>
    </source>
</evidence>
<accession>A0A1I8BEY0</accession>
<keyword evidence="2" id="KW-1185">Reference proteome</keyword>
<dbReference type="Proteomes" id="UP000095281">
    <property type="component" value="Unplaced"/>
</dbReference>
<organism evidence="2 3">
    <name type="scientific">Meloidogyne hapla</name>
    <name type="common">Root-knot nematode worm</name>
    <dbReference type="NCBI Taxonomy" id="6305"/>
    <lineage>
        <taxon>Eukaryota</taxon>
        <taxon>Metazoa</taxon>
        <taxon>Ecdysozoa</taxon>
        <taxon>Nematoda</taxon>
        <taxon>Chromadorea</taxon>
        <taxon>Rhabditida</taxon>
        <taxon>Tylenchina</taxon>
        <taxon>Tylenchomorpha</taxon>
        <taxon>Tylenchoidea</taxon>
        <taxon>Meloidogynidae</taxon>
        <taxon>Meloidogyninae</taxon>
        <taxon>Meloidogyne</taxon>
    </lineage>
</organism>
<reference evidence="3" key="1">
    <citation type="submission" date="2016-11" db="UniProtKB">
        <authorList>
            <consortium name="WormBaseParasite"/>
        </authorList>
    </citation>
    <scope>IDENTIFICATION</scope>
</reference>
<dbReference type="AlphaFoldDB" id="A0A1I8BEY0"/>
<evidence type="ECO:0000256" key="1">
    <source>
        <dbReference type="SAM" id="MobiDB-lite"/>
    </source>
</evidence>
<protein>
    <submittedName>
        <fullName evidence="3">Uncharacterized protein</fullName>
    </submittedName>
</protein>
<sequence>MHGTGYESLPAFYSRLTENENSNSSAEETDEEDDDILDCNTLTEAEFEPISITDVESNTGDLSAPESQNSQTTLEQRKCEIEENTSSKLLIKPKKRRRRVRFNKIREVRRWPESLSEAATLARLPYNKAKEVAKSDFCSKFCGSLKLDPNSNMFIYCVYFAPLVGF</sequence>
<feature type="region of interest" description="Disordered" evidence="1">
    <location>
        <begin position="47"/>
        <end position="78"/>
    </location>
</feature>
<feature type="region of interest" description="Disordered" evidence="1">
    <location>
        <begin position="1"/>
        <end position="35"/>
    </location>
</feature>
<evidence type="ECO:0000313" key="3">
    <source>
        <dbReference type="WBParaSite" id="MhA1_Contig2064.frz3.gene3"/>
    </source>
</evidence>
<feature type="compositionally biased region" description="Polar residues" evidence="1">
    <location>
        <begin position="54"/>
        <end position="74"/>
    </location>
</feature>
<dbReference type="WBParaSite" id="MhA1_Contig2064.frz3.gene3">
    <property type="protein sequence ID" value="MhA1_Contig2064.frz3.gene3"/>
    <property type="gene ID" value="MhA1_Contig2064.frz3.gene3"/>
</dbReference>